<evidence type="ECO:0000313" key="3">
    <source>
        <dbReference type="Proteomes" id="UP000261600"/>
    </source>
</evidence>
<reference evidence="2" key="2">
    <citation type="submission" date="2025-09" db="UniProtKB">
        <authorList>
            <consortium name="Ensembl"/>
        </authorList>
    </citation>
    <scope>IDENTIFICATION</scope>
</reference>
<evidence type="ECO:0000313" key="2">
    <source>
        <dbReference type="Ensembl" id="ENSMALP00000010779.1"/>
    </source>
</evidence>
<keyword evidence="1" id="KW-0732">Signal</keyword>
<organism evidence="2 3">
    <name type="scientific">Monopterus albus</name>
    <name type="common">Swamp eel</name>
    <dbReference type="NCBI Taxonomy" id="43700"/>
    <lineage>
        <taxon>Eukaryota</taxon>
        <taxon>Metazoa</taxon>
        <taxon>Chordata</taxon>
        <taxon>Craniata</taxon>
        <taxon>Vertebrata</taxon>
        <taxon>Euteleostomi</taxon>
        <taxon>Actinopterygii</taxon>
        <taxon>Neopterygii</taxon>
        <taxon>Teleostei</taxon>
        <taxon>Neoteleostei</taxon>
        <taxon>Acanthomorphata</taxon>
        <taxon>Anabantaria</taxon>
        <taxon>Synbranchiformes</taxon>
        <taxon>Synbranchidae</taxon>
        <taxon>Monopterus</taxon>
    </lineage>
</organism>
<protein>
    <submittedName>
        <fullName evidence="2">Uncharacterized protein</fullName>
    </submittedName>
</protein>
<reference evidence="2" key="1">
    <citation type="submission" date="2025-08" db="UniProtKB">
        <authorList>
            <consortium name="Ensembl"/>
        </authorList>
    </citation>
    <scope>IDENTIFICATION</scope>
</reference>
<proteinExistence type="predicted"/>
<feature type="chain" id="PRO_5018670991" evidence="1">
    <location>
        <begin position="22"/>
        <end position="124"/>
    </location>
</feature>
<dbReference type="AlphaFoldDB" id="A0A3Q3IYR8"/>
<feature type="signal peptide" evidence="1">
    <location>
        <begin position="1"/>
        <end position="21"/>
    </location>
</feature>
<evidence type="ECO:0000256" key="1">
    <source>
        <dbReference type="SAM" id="SignalP"/>
    </source>
</evidence>
<name>A0A3Q3IYR8_MONAL</name>
<keyword evidence="3" id="KW-1185">Reference proteome</keyword>
<dbReference type="Ensembl" id="ENSMALT00000011008.1">
    <property type="protein sequence ID" value="ENSMALP00000010779.1"/>
    <property type="gene ID" value="ENSMALG00000007685.1"/>
</dbReference>
<dbReference type="Proteomes" id="UP000261600">
    <property type="component" value="Unplaced"/>
</dbReference>
<sequence length="124" mass="13574">EFFQFLLIIKSLMLICFSAFTKENPIGLQRRIPGHQHLTGLALDVTHCWRGETTRRGLPGCHSYPGAAGVSGRVVTTDTELVLSPGMQTSHCKGEGVSLYKLQDSKYTQSMAPNGERGNCVIAH</sequence>
<accession>A0A3Q3IYR8</accession>